<proteinExistence type="predicted"/>
<name>A0ACB9DQQ4_ARCLA</name>
<dbReference type="Proteomes" id="UP001055879">
    <property type="component" value="Linkage Group LG03"/>
</dbReference>
<sequence>MFAILLIQTIAKVVEASSQDYEEGMQACVEASKIWMQPSDLGVHRHTVHKPIKTLIPIASLEIRVFKLVPHVTGKSETETFRRGIAFVATSWPSVLLTHILSFGYF</sequence>
<evidence type="ECO:0000313" key="2">
    <source>
        <dbReference type="Proteomes" id="UP001055879"/>
    </source>
</evidence>
<comment type="caution">
    <text evidence="1">The sequence shown here is derived from an EMBL/GenBank/DDBJ whole genome shotgun (WGS) entry which is preliminary data.</text>
</comment>
<evidence type="ECO:0000313" key="1">
    <source>
        <dbReference type="EMBL" id="KAI3748813.1"/>
    </source>
</evidence>
<reference evidence="1 2" key="2">
    <citation type="journal article" date="2022" name="Mol. Ecol. Resour.">
        <title>The genomes of chicory, endive, great burdock and yacon provide insights into Asteraceae paleo-polyploidization history and plant inulin production.</title>
        <authorList>
            <person name="Fan W."/>
            <person name="Wang S."/>
            <person name="Wang H."/>
            <person name="Wang A."/>
            <person name="Jiang F."/>
            <person name="Liu H."/>
            <person name="Zhao H."/>
            <person name="Xu D."/>
            <person name="Zhang Y."/>
        </authorList>
    </citation>
    <scope>NUCLEOTIDE SEQUENCE [LARGE SCALE GENOMIC DNA]</scope>
    <source>
        <strain evidence="2">cv. Niubang</strain>
    </source>
</reference>
<gene>
    <name evidence="1" type="ORF">L6452_12170</name>
</gene>
<accession>A0ACB9DQQ4</accession>
<reference evidence="2" key="1">
    <citation type="journal article" date="2022" name="Mol. Ecol. Resour.">
        <title>The genomes of chicory, endive, great burdock and yacon provide insights into Asteraceae palaeo-polyploidization history and plant inulin production.</title>
        <authorList>
            <person name="Fan W."/>
            <person name="Wang S."/>
            <person name="Wang H."/>
            <person name="Wang A."/>
            <person name="Jiang F."/>
            <person name="Liu H."/>
            <person name="Zhao H."/>
            <person name="Xu D."/>
            <person name="Zhang Y."/>
        </authorList>
    </citation>
    <scope>NUCLEOTIDE SEQUENCE [LARGE SCALE GENOMIC DNA]</scope>
    <source>
        <strain evidence="2">cv. Niubang</strain>
    </source>
</reference>
<organism evidence="1 2">
    <name type="scientific">Arctium lappa</name>
    <name type="common">Greater burdock</name>
    <name type="synonym">Lappa major</name>
    <dbReference type="NCBI Taxonomy" id="4217"/>
    <lineage>
        <taxon>Eukaryota</taxon>
        <taxon>Viridiplantae</taxon>
        <taxon>Streptophyta</taxon>
        <taxon>Embryophyta</taxon>
        <taxon>Tracheophyta</taxon>
        <taxon>Spermatophyta</taxon>
        <taxon>Magnoliopsida</taxon>
        <taxon>eudicotyledons</taxon>
        <taxon>Gunneridae</taxon>
        <taxon>Pentapetalae</taxon>
        <taxon>asterids</taxon>
        <taxon>campanulids</taxon>
        <taxon>Asterales</taxon>
        <taxon>Asteraceae</taxon>
        <taxon>Carduoideae</taxon>
        <taxon>Cardueae</taxon>
        <taxon>Arctiinae</taxon>
        <taxon>Arctium</taxon>
    </lineage>
</organism>
<keyword evidence="2" id="KW-1185">Reference proteome</keyword>
<dbReference type="EMBL" id="CM042049">
    <property type="protein sequence ID" value="KAI3748813.1"/>
    <property type="molecule type" value="Genomic_DNA"/>
</dbReference>
<protein>
    <submittedName>
        <fullName evidence="1">Uncharacterized protein</fullName>
    </submittedName>
</protein>